<gene>
    <name evidence="1" type="ORF">ACCO45_004626</name>
</gene>
<accession>A0ACC4DT47</accession>
<evidence type="ECO:0000313" key="2">
    <source>
        <dbReference type="Proteomes" id="UP001638806"/>
    </source>
</evidence>
<organism evidence="1 2">
    <name type="scientific">Purpureocillium lilacinum</name>
    <name type="common">Paecilomyces lilacinus</name>
    <dbReference type="NCBI Taxonomy" id="33203"/>
    <lineage>
        <taxon>Eukaryota</taxon>
        <taxon>Fungi</taxon>
        <taxon>Dikarya</taxon>
        <taxon>Ascomycota</taxon>
        <taxon>Pezizomycotina</taxon>
        <taxon>Sordariomycetes</taxon>
        <taxon>Hypocreomycetidae</taxon>
        <taxon>Hypocreales</taxon>
        <taxon>Ophiocordycipitaceae</taxon>
        <taxon>Purpureocillium</taxon>
    </lineage>
</organism>
<comment type="caution">
    <text evidence="1">The sequence shown here is derived from an EMBL/GenBank/DDBJ whole genome shotgun (WGS) entry which is preliminary data.</text>
</comment>
<protein>
    <submittedName>
        <fullName evidence="1">Uncharacterized protein</fullName>
    </submittedName>
</protein>
<dbReference type="Proteomes" id="UP001638806">
    <property type="component" value="Unassembled WGS sequence"/>
</dbReference>
<evidence type="ECO:0000313" key="1">
    <source>
        <dbReference type="EMBL" id="KAL3959509.1"/>
    </source>
</evidence>
<reference evidence="1" key="1">
    <citation type="submission" date="2024-12" db="EMBL/GenBank/DDBJ databases">
        <title>Comparative genomics and development of molecular markers within Purpureocillium lilacinum and among Purpureocillium species.</title>
        <authorList>
            <person name="Yeh Z.-Y."/>
            <person name="Ni N.-T."/>
            <person name="Lo P.-H."/>
            <person name="Mushyakhwo K."/>
            <person name="Lin C.-F."/>
            <person name="Nai Y.-S."/>
        </authorList>
    </citation>
    <scope>NUCLEOTIDE SEQUENCE</scope>
    <source>
        <strain evidence="1">NCHU-NPUST-175</strain>
    </source>
</reference>
<proteinExistence type="predicted"/>
<sequence length="473" mass="52352">MANFLFPCTTSVDHVKKQNNYHTILSDVVRSASDAIDALSLFRQLLTQHKAVTRSSGLTAFDAHGGDAGCHLRAAMFLDAYTKYDDIAFRDPMVLAHFDACLSKTIEGLRHVKANGVELYYNLVQDCLSSEDVGLPPKEATPRQILRRLGWADEVYTEPTWKRRTKGDPAEVHYPREPLAVSAEHEPSRDIVDGVLQRPSWNVFDAPVMIRFIVYAYTLSKYKRFLFNGWKITGMVDPRQVRGLTDALATSAAQNKQLAAGHVYQATTIETDDLGTQKGCGNGVRWSLRQSSIMSLMESKDRRPHVVIMGNSLDGPTSAYTSLILSASRDAGKKVFPHAIDCATGCSSNEHHISQFMAANHDQLILSYFAIHGSYPFELRDGADEKAFVDGCVSSWAHTRRGSAMAQNLLPKWRADARVSDSVGAGITNMDTFMLQHVFTEFRGVLGHLLARSLLKADLLPVNAQFGGEETAN</sequence>
<dbReference type="EMBL" id="JBGNUJ010000004">
    <property type="protein sequence ID" value="KAL3959509.1"/>
    <property type="molecule type" value="Genomic_DNA"/>
</dbReference>
<name>A0ACC4DT47_PURLI</name>
<keyword evidence="2" id="KW-1185">Reference proteome</keyword>